<organism evidence="1 2">
    <name type="scientific">Acetobacter aceti NBRC 14818</name>
    <dbReference type="NCBI Taxonomy" id="887700"/>
    <lineage>
        <taxon>Bacteria</taxon>
        <taxon>Pseudomonadati</taxon>
        <taxon>Pseudomonadota</taxon>
        <taxon>Alphaproteobacteria</taxon>
        <taxon>Acetobacterales</taxon>
        <taxon>Acetobacteraceae</taxon>
        <taxon>Acetobacter</taxon>
        <taxon>Acetobacter subgen. Acetobacter</taxon>
    </lineage>
</organism>
<sequence length="65" mass="6840">MAVLAAGCASVWLVCDETDGEASADVVSKADANVPAMKAVGSRQDMGQVRPEYEQRNTVVPLFPS</sequence>
<name>A0AB33IGG7_ACEAC</name>
<dbReference type="EMBL" id="AP023410">
    <property type="protein sequence ID" value="BCK75916.1"/>
    <property type="molecule type" value="Genomic_DNA"/>
</dbReference>
<keyword evidence="2" id="KW-1185">Reference proteome</keyword>
<accession>A0AB33IGG7</accession>
<protein>
    <recommendedName>
        <fullName evidence="3">Lipoprotein</fullName>
    </recommendedName>
</protein>
<dbReference type="AlphaFoldDB" id="A0AB33IGG7"/>
<evidence type="ECO:0000313" key="2">
    <source>
        <dbReference type="Proteomes" id="UP000516424"/>
    </source>
</evidence>
<dbReference type="Proteomes" id="UP000516424">
    <property type="component" value="Chromosome"/>
</dbReference>
<proteinExistence type="predicted"/>
<reference evidence="1 2" key="1">
    <citation type="journal article" date="2011" name="Microbiology">
        <title>Transcriptome response to different carbon sources in Acetobacter aceti.</title>
        <authorList>
            <person name="Sakurai K."/>
            <person name="Arai H."/>
            <person name="Ishii M."/>
            <person name="Igarashi Y."/>
        </authorList>
    </citation>
    <scope>NUCLEOTIDE SEQUENCE [LARGE SCALE GENOMIC DNA]</scope>
    <source>
        <strain evidence="1 2">NBRC 14818</strain>
    </source>
</reference>
<evidence type="ECO:0008006" key="3">
    <source>
        <dbReference type="Google" id="ProtNLM"/>
    </source>
</evidence>
<gene>
    <name evidence="1" type="ORF">EMQ_1522</name>
</gene>
<evidence type="ECO:0000313" key="1">
    <source>
        <dbReference type="EMBL" id="BCK75916.1"/>
    </source>
</evidence>